<reference evidence="3" key="1">
    <citation type="journal article" date="2019" name="Int. J. Syst. Evol. Microbiol.">
        <title>The Global Catalogue of Microorganisms (GCM) 10K type strain sequencing project: providing services to taxonomists for standard genome sequencing and annotation.</title>
        <authorList>
            <consortium name="The Broad Institute Genomics Platform"/>
            <consortium name="The Broad Institute Genome Sequencing Center for Infectious Disease"/>
            <person name="Wu L."/>
            <person name="Ma J."/>
        </authorList>
    </citation>
    <scope>NUCLEOTIDE SEQUENCE [LARGE SCALE GENOMIC DNA]</scope>
    <source>
        <strain evidence="3">JCM 17933</strain>
    </source>
</reference>
<evidence type="ECO:0000313" key="3">
    <source>
        <dbReference type="Proteomes" id="UP001500503"/>
    </source>
</evidence>
<evidence type="ECO:0000256" key="1">
    <source>
        <dbReference type="SAM" id="MobiDB-lite"/>
    </source>
</evidence>
<evidence type="ECO:0000313" key="2">
    <source>
        <dbReference type="EMBL" id="GAA4509562.1"/>
    </source>
</evidence>
<keyword evidence="3" id="KW-1185">Reference proteome</keyword>
<sequence length="100" mass="10499">MVGMNSCPTFSRTLIFLTRATSGATGVGDAESRAEALRAGLVADRAPDSWHAETAIAPAAMAVTNLHPNVRRTRMTLMSPTDESKPSAPAGMTRVSKEAV</sequence>
<protein>
    <submittedName>
        <fullName evidence="2">Uncharacterized protein</fullName>
    </submittedName>
</protein>
<name>A0ABP8QSB1_9ACTN</name>
<organism evidence="2 3">
    <name type="scientific">Actinoallomurus oryzae</name>
    <dbReference type="NCBI Taxonomy" id="502180"/>
    <lineage>
        <taxon>Bacteria</taxon>
        <taxon>Bacillati</taxon>
        <taxon>Actinomycetota</taxon>
        <taxon>Actinomycetes</taxon>
        <taxon>Streptosporangiales</taxon>
        <taxon>Thermomonosporaceae</taxon>
        <taxon>Actinoallomurus</taxon>
    </lineage>
</organism>
<proteinExistence type="predicted"/>
<feature type="region of interest" description="Disordered" evidence="1">
    <location>
        <begin position="77"/>
        <end position="100"/>
    </location>
</feature>
<comment type="caution">
    <text evidence="2">The sequence shown here is derived from an EMBL/GenBank/DDBJ whole genome shotgun (WGS) entry which is preliminary data.</text>
</comment>
<dbReference type="EMBL" id="BAABHF010000044">
    <property type="protein sequence ID" value="GAA4509562.1"/>
    <property type="molecule type" value="Genomic_DNA"/>
</dbReference>
<dbReference type="Proteomes" id="UP001500503">
    <property type="component" value="Unassembled WGS sequence"/>
</dbReference>
<accession>A0ABP8QSB1</accession>
<gene>
    <name evidence="2" type="ORF">GCM10023191_070870</name>
</gene>